<dbReference type="NCBIfam" id="TIGR01560">
    <property type="entry name" value="put_DNA_pack"/>
    <property type="match status" value="1"/>
</dbReference>
<dbReference type="InterPro" id="IPR021146">
    <property type="entry name" value="Phage_gp6-like_head-tail"/>
</dbReference>
<evidence type="ECO:0000313" key="4">
    <source>
        <dbReference type="Proteomes" id="UP001215549"/>
    </source>
</evidence>
<accession>A0AA46A4L9</accession>
<dbReference type="AlphaFoldDB" id="A0AA46A4L9"/>
<evidence type="ECO:0000313" key="2">
    <source>
        <dbReference type="EMBL" id="WCR01919.1"/>
    </source>
</evidence>
<dbReference type="EMBL" id="FTOU01000002">
    <property type="protein sequence ID" value="SIS65185.1"/>
    <property type="molecule type" value="Genomic_DNA"/>
</dbReference>
<gene>
    <name evidence="2" type="ORF">JHX88_13465</name>
    <name evidence="1" type="ORF">SAMN05421772_102285</name>
</gene>
<dbReference type="CDD" id="cd08054">
    <property type="entry name" value="gp6"/>
    <property type="match status" value="1"/>
</dbReference>
<dbReference type="Gene3D" id="1.10.3230.30">
    <property type="entry name" value="Phage gp6-like head-tail connector protein"/>
    <property type="match status" value="1"/>
</dbReference>
<proteinExistence type="predicted"/>
<dbReference type="Pfam" id="PF05135">
    <property type="entry name" value="Phage_connect_1"/>
    <property type="match status" value="1"/>
</dbReference>
<organism evidence="1 3">
    <name type="scientific">Paracoccus saliphilus</name>
    <dbReference type="NCBI Taxonomy" id="405559"/>
    <lineage>
        <taxon>Bacteria</taxon>
        <taxon>Pseudomonadati</taxon>
        <taxon>Pseudomonadota</taxon>
        <taxon>Alphaproteobacteria</taxon>
        <taxon>Rhodobacterales</taxon>
        <taxon>Paracoccaceae</taxon>
        <taxon>Paracoccus</taxon>
    </lineage>
</organism>
<dbReference type="InterPro" id="IPR006450">
    <property type="entry name" value="Phage_HK97_gp6-like"/>
</dbReference>
<dbReference type="Proteomes" id="UP001215549">
    <property type="component" value="Chromosome"/>
</dbReference>
<name>A0AA46A4L9_9RHOB</name>
<keyword evidence="4" id="KW-1185">Reference proteome</keyword>
<reference evidence="2 4" key="2">
    <citation type="submission" date="2021-01" db="EMBL/GenBank/DDBJ databases">
        <title>Biogeographic distribution of Paracoccus.</title>
        <authorList>
            <person name="Hollensteiner J."/>
            <person name="Leineberger J."/>
            <person name="Brinkhoff T."/>
            <person name="Daniel R."/>
        </authorList>
    </citation>
    <scope>NUCLEOTIDE SEQUENCE [LARGE SCALE GENOMIC DNA]</scope>
    <source>
        <strain evidence="2 4">DSM 18447</strain>
    </source>
</reference>
<sequence length="103" mass="11647">MAIVTYEELAAQAGLTVDAPAEDQTLLQQKGEAAQNHVERLLGFKIEAMFGGVDQDPIPDALKEAVLQLACWWFENRETVESRDEMLPFGVSEIVTEYREWTF</sequence>
<protein>
    <submittedName>
        <fullName evidence="2">Phage gp6-like head-tail connector protein</fullName>
    </submittedName>
</protein>
<evidence type="ECO:0000313" key="1">
    <source>
        <dbReference type="EMBL" id="SIS65185.1"/>
    </source>
</evidence>
<dbReference type="EMBL" id="CP067140">
    <property type="protein sequence ID" value="WCR01919.1"/>
    <property type="molecule type" value="Genomic_DNA"/>
</dbReference>
<dbReference type="Proteomes" id="UP000186216">
    <property type="component" value="Unassembled WGS sequence"/>
</dbReference>
<reference evidence="1 3" key="1">
    <citation type="submission" date="2017-01" db="EMBL/GenBank/DDBJ databases">
        <authorList>
            <person name="Varghese N."/>
            <person name="Submissions S."/>
        </authorList>
    </citation>
    <scope>NUCLEOTIDE SEQUENCE [LARGE SCALE GENOMIC DNA]</scope>
    <source>
        <strain evidence="1 3">DSM 18447</strain>
    </source>
</reference>
<dbReference type="RefSeq" id="WP_076523444.1">
    <property type="nucleotide sequence ID" value="NZ_CP067140.1"/>
</dbReference>
<evidence type="ECO:0000313" key="3">
    <source>
        <dbReference type="Proteomes" id="UP000186216"/>
    </source>
</evidence>